<feature type="region of interest" description="Disordered" evidence="1">
    <location>
        <begin position="1"/>
        <end position="64"/>
    </location>
</feature>
<name>A0A022XDI7_TRISD</name>
<sequence>MSFQTFDSFQNQHPAPDAGANAAAAPAADTAMAGTDNAAQFQPGAQQDPSGSPANQQQDGKTTL</sequence>
<feature type="non-terminal residue" evidence="2">
    <location>
        <position position="64"/>
    </location>
</feature>
<protein>
    <submittedName>
        <fullName evidence="2">Uncharacterized protein</fullName>
    </submittedName>
</protein>
<accession>A0A022XDI7</accession>
<evidence type="ECO:0000313" key="3">
    <source>
        <dbReference type="Proteomes" id="UP000023623"/>
    </source>
</evidence>
<dbReference type="Proteomes" id="UP000023623">
    <property type="component" value="Unassembled WGS sequence"/>
</dbReference>
<feature type="compositionally biased region" description="Polar residues" evidence="1">
    <location>
        <begin position="1"/>
        <end position="13"/>
    </location>
</feature>
<feature type="compositionally biased region" description="Polar residues" evidence="1">
    <location>
        <begin position="37"/>
        <end position="64"/>
    </location>
</feature>
<gene>
    <name evidence="2" type="ORF">H105_09007</name>
</gene>
<organism evidence="2 3">
    <name type="scientific">Trichophyton soudanense CBS 452.61</name>
    <dbReference type="NCBI Taxonomy" id="1215331"/>
    <lineage>
        <taxon>Eukaryota</taxon>
        <taxon>Fungi</taxon>
        <taxon>Dikarya</taxon>
        <taxon>Ascomycota</taxon>
        <taxon>Pezizomycotina</taxon>
        <taxon>Eurotiomycetes</taxon>
        <taxon>Eurotiomycetidae</taxon>
        <taxon>Onygenales</taxon>
        <taxon>Arthrodermataceae</taxon>
        <taxon>Trichophyton</taxon>
    </lineage>
</organism>
<dbReference type="HOGENOM" id="CLU_2874107_0_0_1"/>
<reference evidence="2 3" key="1">
    <citation type="submission" date="2014-02" db="EMBL/GenBank/DDBJ databases">
        <title>The Genome Sequence of Trichophyton rubrum (morphotype soudanense) CBS 452.61.</title>
        <authorList>
            <consortium name="The Broad Institute Genomics Platform"/>
            <person name="Cuomo C.A."/>
            <person name="White T.C."/>
            <person name="Graser Y."/>
            <person name="Martinez-Rossi N."/>
            <person name="Heitman J."/>
            <person name="Young S.K."/>
            <person name="Zeng Q."/>
            <person name="Gargeya S."/>
            <person name="Abouelleil A."/>
            <person name="Alvarado L."/>
            <person name="Chapman S.B."/>
            <person name="Gainer-Dewar J."/>
            <person name="Goldberg J."/>
            <person name="Griggs A."/>
            <person name="Gujja S."/>
            <person name="Hansen M."/>
            <person name="Howarth C."/>
            <person name="Imamovic A."/>
            <person name="Larimer J."/>
            <person name="Martinez D."/>
            <person name="Murphy C."/>
            <person name="Pearson M.D."/>
            <person name="Persinoti G."/>
            <person name="Poon T."/>
            <person name="Priest M."/>
            <person name="Roberts A.D."/>
            <person name="Saif S."/>
            <person name="Shea T.D."/>
            <person name="Sykes S.N."/>
            <person name="Wortman J."/>
            <person name="Nusbaum C."/>
            <person name="Birren B."/>
        </authorList>
    </citation>
    <scope>NUCLEOTIDE SEQUENCE [LARGE SCALE GENOMIC DNA]</scope>
    <source>
        <strain evidence="2 3">CBS 452.61</strain>
    </source>
</reference>
<evidence type="ECO:0000313" key="2">
    <source>
        <dbReference type="EMBL" id="EZF68391.1"/>
    </source>
</evidence>
<evidence type="ECO:0000256" key="1">
    <source>
        <dbReference type="SAM" id="MobiDB-lite"/>
    </source>
</evidence>
<dbReference type="EMBL" id="KK208952">
    <property type="protein sequence ID" value="EZF68391.1"/>
    <property type="molecule type" value="Genomic_DNA"/>
</dbReference>
<dbReference type="AlphaFoldDB" id="A0A022XDI7"/>
<feature type="compositionally biased region" description="Low complexity" evidence="1">
    <location>
        <begin position="14"/>
        <end position="36"/>
    </location>
</feature>
<keyword evidence="3" id="KW-1185">Reference proteome</keyword>
<proteinExistence type="predicted"/>